<comment type="caution">
    <text evidence="6">The sequence shown here is derived from an EMBL/GenBank/DDBJ whole genome shotgun (WGS) entry which is preliminary data.</text>
</comment>
<evidence type="ECO:0000256" key="4">
    <source>
        <dbReference type="ARBA" id="ARBA00023136"/>
    </source>
</evidence>
<keyword evidence="4 5" id="KW-0472">Membrane</keyword>
<dbReference type="EMBL" id="JACOFW010000004">
    <property type="protein sequence ID" value="MBC3806855.1"/>
    <property type="molecule type" value="Genomic_DNA"/>
</dbReference>
<keyword evidence="2 5" id="KW-0812">Transmembrane</keyword>
<feature type="transmembrane region" description="Helical" evidence="5">
    <location>
        <begin position="93"/>
        <end position="112"/>
    </location>
</feature>
<organism evidence="6 7">
    <name type="scientific">Undibacterium seohonense</name>
    <dbReference type="NCBI Taxonomy" id="1344950"/>
    <lineage>
        <taxon>Bacteria</taxon>
        <taxon>Pseudomonadati</taxon>
        <taxon>Pseudomonadota</taxon>
        <taxon>Betaproteobacteria</taxon>
        <taxon>Burkholderiales</taxon>
        <taxon>Oxalobacteraceae</taxon>
        <taxon>Undibacterium</taxon>
    </lineage>
</organism>
<accession>A0ABR6X1N3</accession>
<evidence type="ECO:0000256" key="1">
    <source>
        <dbReference type="ARBA" id="ARBA00004141"/>
    </source>
</evidence>
<gene>
    <name evidence="6" type="ORF">H8K52_05770</name>
</gene>
<feature type="transmembrane region" description="Helical" evidence="5">
    <location>
        <begin position="118"/>
        <end position="137"/>
    </location>
</feature>
<dbReference type="InterPro" id="IPR032808">
    <property type="entry name" value="DoxX"/>
</dbReference>
<keyword evidence="7" id="KW-1185">Reference proteome</keyword>
<keyword evidence="3 5" id="KW-1133">Transmembrane helix</keyword>
<evidence type="ECO:0000256" key="3">
    <source>
        <dbReference type="ARBA" id="ARBA00022989"/>
    </source>
</evidence>
<dbReference type="Pfam" id="PF07681">
    <property type="entry name" value="DoxX"/>
    <property type="match status" value="1"/>
</dbReference>
<evidence type="ECO:0000313" key="7">
    <source>
        <dbReference type="Proteomes" id="UP000648257"/>
    </source>
</evidence>
<comment type="subcellular location">
    <subcellularLocation>
        <location evidence="1">Membrane</location>
        <topology evidence="1">Multi-pass membrane protein</topology>
    </subcellularLocation>
</comment>
<name>A0ABR6X1N3_9BURK</name>
<evidence type="ECO:0000313" key="6">
    <source>
        <dbReference type="EMBL" id="MBC3806855.1"/>
    </source>
</evidence>
<proteinExistence type="predicted"/>
<dbReference type="RefSeq" id="WP_186921939.1">
    <property type="nucleotide sequence ID" value="NZ_JACOFW010000004.1"/>
</dbReference>
<sequence>MPIPFQKQLSTALISDANGGIAIVRIGVALIILMHPLHGYFHLENIPRFGEYLSGLGYPMGGLLAWLVLLIQTLSSVGLLLNRYVLPACMGHMVIISFGLVHVHAQYGWYVVGPGQGGMEWGFILLTALSAVMWAYWPRTAPAK</sequence>
<protein>
    <submittedName>
        <fullName evidence="6">DoxX family protein</fullName>
    </submittedName>
</protein>
<dbReference type="Proteomes" id="UP000648257">
    <property type="component" value="Unassembled WGS sequence"/>
</dbReference>
<evidence type="ECO:0000256" key="5">
    <source>
        <dbReference type="SAM" id="Phobius"/>
    </source>
</evidence>
<feature type="transmembrane region" description="Helical" evidence="5">
    <location>
        <begin position="21"/>
        <end position="43"/>
    </location>
</feature>
<reference evidence="6 7" key="1">
    <citation type="submission" date="2020-08" db="EMBL/GenBank/DDBJ databases">
        <title>Novel species isolated from subtropical streams in China.</title>
        <authorList>
            <person name="Lu H."/>
        </authorList>
    </citation>
    <scope>NUCLEOTIDE SEQUENCE [LARGE SCALE GENOMIC DNA]</scope>
    <source>
        <strain evidence="6 7">KACC 16656</strain>
    </source>
</reference>
<evidence type="ECO:0000256" key="2">
    <source>
        <dbReference type="ARBA" id="ARBA00022692"/>
    </source>
</evidence>